<reference evidence="3" key="1">
    <citation type="submission" date="2018-11" db="EMBL/GenBank/DDBJ databases">
        <authorList>
            <consortium name="Pathogen Informatics"/>
        </authorList>
    </citation>
    <scope>NUCLEOTIDE SEQUENCE</scope>
</reference>
<evidence type="ECO:0000259" key="2">
    <source>
        <dbReference type="Pfam" id="PF12110"/>
    </source>
</evidence>
<dbReference type="Pfam" id="PF12110">
    <property type="entry name" value="Nup96"/>
    <property type="match status" value="1"/>
</dbReference>
<proteinExistence type="predicted"/>
<accession>A0A3S5C4I1</accession>
<dbReference type="AlphaFoldDB" id="A0A3S5C4I1"/>
<evidence type="ECO:0000313" key="4">
    <source>
        <dbReference type="Proteomes" id="UP000784294"/>
    </source>
</evidence>
<organism evidence="3 4">
    <name type="scientific">Protopolystoma xenopodis</name>
    <dbReference type="NCBI Taxonomy" id="117903"/>
    <lineage>
        <taxon>Eukaryota</taxon>
        <taxon>Metazoa</taxon>
        <taxon>Spiralia</taxon>
        <taxon>Lophotrochozoa</taxon>
        <taxon>Platyhelminthes</taxon>
        <taxon>Monogenea</taxon>
        <taxon>Polyopisthocotylea</taxon>
        <taxon>Polystomatidea</taxon>
        <taxon>Polystomatidae</taxon>
        <taxon>Protopolystoma</taxon>
    </lineage>
</organism>
<protein>
    <recommendedName>
        <fullName evidence="2">Nuclear pore complex protein NUP96 C-terminal domain-containing protein</fullName>
    </recommendedName>
</protein>
<feature type="domain" description="Nuclear pore complex protein NUP96 C-terminal" evidence="2">
    <location>
        <begin position="31"/>
        <end position="392"/>
    </location>
</feature>
<evidence type="ECO:0000313" key="3">
    <source>
        <dbReference type="EMBL" id="VEL34828.1"/>
    </source>
</evidence>
<dbReference type="OrthoDB" id="3797628at2759"/>
<sequence length="392" mass="43619">MALISGLLENSKVPPSSIPTDHNILNQANDAIFACLVAGEPGAACRLALAHGLPGLASLLAQATAGDPLVRHGLQKQLDIWHKTQYDRFIPITLLRIYALLAGLPLLPVSPNHPQLAISESSYSGQLFASGQLHVLSGVDWLRCLGVVIWYLSGHETSLPKVLHIYSQLWHRRRPTLSGNQVEPLSDHRYQSPRPEKFQASFYRPQPELISRPSPPSLGDMSQPPPSTPIPTVGYPDELFEEATLPEMATSIKQLPGWRDWPRDTAYHLLQLACRRWHRLERTLDPCSIIRCAPMLDSGTQDTSHRASYKSVISPIATPSACLLDWAPAWHLWRVLYALGYRHLSQLAVSRLHAEFASQLEEAGLWEWACFVLAHEADPNRRGAAIMSLLGR</sequence>
<gene>
    <name evidence="3" type="ORF">PXEA_LOCUS28268</name>
</gene>
<keyword evidence="4" id="KW-1185">Reference proteome</keyword>
<dbReference type="InterPro" id="IPR021967">
    <property type="entry name" value="Nup98_C"/>
</dbReference>
<name>A0A3S5C4I1_9PLAT</name>
<dbReference type="Gene3D" id="1.25.40.690">
    <property type="match status" value="1"/>
</dbReference>
<comment type="caution">
    <text evidence="3">The sequence shown here is derived from an EMBL/GenBank/DDBJ whole genome shotgun (WGS) entry which is preliminary data.</text>
</comment>
<dbReference type="Proteomes" id="UP000784294">
    <property type="component" value="Unassembled WGS sequence"/>
</dbReference>
<dbReference type="EMBL" id="CAAALY010248488">
    <property type="protein sequence ID" value="VEL34828.1"/>
    <property type="molecule type" value="Genomic_DNA"/>
</dbReference>
<feature type="region of interest" description="Disordered" evidence="1">
    <location>
        <begin position="207"/>
        <end position="228"/>
    </location>
</feature>
<evidence type="ECO:0000256" key="1">
    <source>
        <dbReference type="SAM" id="MobiDB-lite"/>
    </source>
</evidence>